<keyword evidence="1" id="KW-0378">Hydrolase</keyword>
<dbReference type="InterPro" id="IPR005501">
    <property type="entry name" value="LamB/YcsF/PxpA-like"/>
</dbReference>
<name>A0A9W5U185_9BACI</name>
<dbReference type="EC" id="3.5.2.9" evidence="1"/>
<comment type="catalytic activity">
    <reaction evidence="1">
        <text>5-oxo-L-proline + ATP + 2 H2O = L-glutamate + ADP + phosphate + H(+)</text>
        <dbReference type="Rhea" id="RHEA:10348"/>
        <dbReference type="ChEBI" id="CHEBI:15377"/>
        <dbReference type="ChEBI" id="CHEBI:15378"/>
        <dbReference type="ChEBI" id="CHEBI:29985"/>
        <dbReference type="ChEBI" id="CHEBI:30616"/>
        <dbReference type="ChEBI" id="CHEBI:43474"/>
        <dbReference type="ChEBI" id="CHEBI:58402"/>
        <dbReference type="ChEBI" id="CHEBI:456216"/>
        <dbReference type="EC" id="3.5.2.9"/>
    </reaction>
</comment>
<organism evidence="2 3">
    <name type="scientific">Lentibacillus populi</name>
    <dbReference type="NCBI Taxonomy" id="1827502"/>
    <lineage>
        <taxon>Bacteria</taxon>
        <taxon>Bacillati</taxon>
        <taxon>Bacillota</taxon>
        <taxon>Bacilli</taxon>
        <taxon>Bacillales</taxon>
        <taxon>Bacillaceae</taxon>
        <taxon>Lentibacillus</taxon>
    </lineage>
</organism>
<keyword evidence="1" id="KW-0547">Nucleotide-binding</keyword>
<accession>A0A9W5U185</accession>
<dbReference type="Pfam" id="PF03746">
    <property type="entry name" value="LamB_YcsF"/>
    <property type="match status" value="1"/>
</dbReference>
<dbReference type="PANTHER" id="PTHR30292:SF0">
    <property type="entry name" value="5-OXOPROLINASE SUBUNIT A"/>
    <property type="match status" value="1"/>
</dbReference>
<comment type="caution">
    <text evidence="2">The sequence shown here is derived from an EMBL/GenBank/DDBJ whole genome shotgun (WGS) entry which is preliminary data.</text>
</comment>
<keyword evidence="3" id="KW-1185">Reference proteome</keyword>
<dbReference type="EMBL" id="BMJD01000058">
    <property type="protein sequence ID" value="GGB60139.1"/>
    <property type="molecule type" value="Genomic_DNA"/>
</dbReference>
<comment type="subunit">
    <text evidence="1">Forms a complex composed of PxpA, PxpB and PxpC.</text>
</comment>
<dbReference type="CDD" id="cd10787">
    <property type="entry name" value="LamB_YcsF_like"/>
    <property type="match status" value="1"/>
</dbReference>
<proteinExistence type="inferred from homology"/>
<dbReference type="SUPFAM" id="SSF88713">
    <property type="entry name" value="Glycoside hydrolase/deacetylase"/>
    <property type="match status" value="1"/>
</dbReference>
<evidence type="ECO:0000313" key="2">
    <source>
        <dbReference type="EMBL" id="GGB60139.1"/>
    </source>
</evidence>
<dbReference type="NCBIfam" id="NF003814">
    <property type="entry name" value="PRK05406.1-3"/>
    <property type="match status" value="1"/>
</dbReference>
<dbReference type="NCBIfam" id="NF003816">
    <property type="entry name" value="PRK05406.1-5"/>
    <property type="match status" value="1"/>
</dbReference>
<reference evidence="2" key="1">
    <citation type="journal article" date="2014" name="Int. J. Syst. Evol. Microbiol.">
        <title>Complete genome sequence of Corynebacterium casei LMG S-19264T (=DSM 44701T), isolated from a smear-ripened cheese.</title>
        <authorList>
            <consortium name="US DOE Joint Genome Institute (JGI-PGF)"/>
            <person name="Walter F."/>
            <person name="Albersmeier A."/>
            <person name="Kalinowski J."/>
            <person name="Ruckert C."/>
        </authorList>
    </citation>
    <scope>NUCLEOTIDE SEQUENCE</scope>
    <source>
        <strain evidence="2">CGMCC 1.15454</strain>
    </source>
</reference>
<dbReference type="InterPro" id="IPR011330">
    <property type="entry name" value="Glyco_hydro/deAcase_b/a-brl"/>
</dbReference>
<comment type="similarity">
    <text evidence="1">Belongs to the LamB/PxpA family.</text>
</comment>
<sequence>MGRRIDLNCDMGESFGTYTIGADADLMQHITSANIACGAHAGDPDVMDRTVRLAKKHGVAIGAHPGFPDLAGFGRRMIDFSPEEIYRTVVYQVGGLQAFCNVHQVKMQHVKPHGALYNLAARDRATADAIAQAVYNVDSSLIVYGLAGSELLTAGRERGLRVGSEVFADRTYQPDGSLTPRKESGALIEHVTTAIQQVEQMVKSGVAKAVDGTLIEIEADTVCVHGDGTHAVKFAKELRKALDAGGISVRAIGS</sequence>
<reference evidence="2" key="2">
    <citation type="submission" date="2020-09" db="EMBL/GenBank/DDBJ databases">
        <authorList>
            <person name="Sun Q."/>
            <person name="Zhou Y."/>
        </authorList>
    </citation>
    <scope>NUCLEOTIDE SEQUENCE</scope>
    <source>
        <strain evidence="2">CGMCC 1.15454</strain>
    </source>
</reference>
<dbReference type="RefSeq" id="WP_088052918.1">
    <property type="nucleotide sequence ID" value="NZ_BMJD01000058.1"/>
</dbReference>
<dbReference type="GO" id="GO:0005975">
    <property type="term" value="P:carbohydrate metabolic process"/>
    <property type="evidence" value="ECO:0007669"/>
    <property type="project" value="InterPro"/>
</dbReference>
<evidence type="ECO:0000313" key="3">
    <source>
        <dbReference type="Proteomes" id="UP000621492"/>
    </source>
</evidence>
<comment type="function">
    <text evidence="1">Catalyzes the cleavage of 5-oxoproline to form L-glutamate coupled to the hydrolysis of ATP to ADP and inorganic phosphate.</text>
</comment>
<dbReference type="GO" id="GO:0017168">
    <property type="term" value="F:5-oxoprolinase (ATP-hydrolyzing) activity"/>
    <property type="evidence" value="ECO:0007669"/>
    <property type="project" value="UniProtKB-UniRule"/>
</dbReference>
<dbReference type="GO" id="GO:0005524">
    <property type="term" value="F:ATP binding"/>
    <property type="evidence" value="ECO:0007669"/>
    <property type="project" value="UniProtKB-UniRule"/>
</dbReference>
<dbReference type="HAMAP" id="MF_00691">
    <property type="entry name" value="PxpA"/>
    <property type="match status" value="1"/>
</dbReference>
<dbReference type="Proteomes" id="UP000621492">
    <property type="component" value="Unassembled WGS sequence"/>
</dbReference>
<dbReference type="PANTHER" id="PTHR30292">
    <property type="entry name" value="UNCHARACTERIZED PROTEIN YBGL-RELATED"/>
    <property type="match status" value="1"/>
</dbReference>
<dbReference type="AlphaFoldDB" id="A0A9W5U185"/>
<protein>
    <recommendedName>
        <fullName evidence="1">5-oxoprolinase subunit A</fullName>
        <shortName evidence="1">5-OPase subunit A</shortName>
        <ecNumber evidence="1">3.5.2.9</ecNumber>
    </recommendedName>
    <alternativeName>
        <fullName evidence="1">5-oxoprolinase (ATP-hydrolyzing) subunit A</fullName>
    </alternativeName>
</protein>
<keyword evidence="1" id="KW-0067">ATP-binding</keyword>
<evidence type="ECO:0000256" key="1">
    <source>
        <dbReference type="HAMAP-Rule" id="MF_00691"/>
    </source>
</evidence>
<gene>
    <name evidence="2" type="primary">ycsF</name>
    <name evidence="1" type="synonym">pxpA</name>
    <name evidence="2" type="ORF">GCM10011409_41930</name>
</gene>
<dbReference type="Gene3D" id="3.20.20.370">
    <property type="entry name" value="Glycoside hydrolase/deacetylase"/>
    <property type="match status" value="1"/>
</dbReference>